<keyword evidence="2 7" id="KW-0808">Transferase</keyword>
<keyword evidence="5 7" id="KW-0067">ATP-binding</keyword>
<dbReference type="PIRSF" id="PIRSF000535">
    <property type="entry name" value="1PFK/6PFK/LacC"/>
    <property type="match status" value="1"/>
</dbReference>
<feature type="domain" description="Carbohydrate kinase PfkB" evidence="9">
    <location>
        <begin position="18"/>
        <end position="301"/>
    </location>
</feature>
<comment type="similarity">
    <text evidence="7">Belongs to the carbohydrate kinase PfkB family. LacC subfamily.</text>
</comment>
<dbReference type="InterPro" id="IPR029056">
    <property type="entry name" value="Ribokinase-like"/>
</dbReference>
<dbReference type="EC" id="2.7.1.144" evidence="7"/>
<evidence type="ECO:0000256" key="3">
    <source>
        <dbReference type="ARBA" id="ARBA00022741"/>
    </source>
</evidence>
<dbReference type="InterPro" id="IPR022463">
    <property type="entry name" value="1-PFruKinase"/>
</dbReference>
<comment type="similarity">
    <text evidence="1">Belongs to the carbohydrate kinase pfkB family.</text>
</comment>
<dbReference type="AlphaFoldDB" id="A0A174MUV8"/>
<dbReference type="PROSITE" id="PS00583">
    <property type="entry name" value="PFKB_KINASES_1"/>
    <property type="match status" value="1"/>
</dbReference>
<proteinExistence type="inferred from homology"/>
<dbReference type="PANTHER" id="PTHR46566">
    <property type="entry name" value="1-PHOSPHOFRUCTOKINASE-RELATED"/>
    <property type="match status" value="1"/>
</dbReference>
<dbReference type="RefSeq" id="WP_055055712.1">
    <property type="nucleotide sequence ID" value="NZ_CZBA01000005.1"/>
</dbReference>
<dbReference type="InterPro" id="IPR011611">
    <property type="entry name" value="PfkB_dom"/>
</dbReference>
<evidence type="ECO:0000256" key="1">
    <source>
        <dbReference type="ARBA" id="ARBA00005380"/>
    </source>
</evidence>
<dbReference type="PROSITE" id="PS00584">
    <property type="entry name" value="PFKB_KINASES_2"/>
    <property type="match status" value="1"/>
</dbReference>
<dbReference type="CDD" id="cd01164">
    <property type="entry name" value="FruK_PfkB_like"/>
    <property type="match status" value="1"/>
</dbReference>
<keyword evidence="3 7" id="KW-0547">Nucleotide-binding</keyword>
<evidence type="ECO:0000256" key="7">
    <source>
        <dbReference type="PIRNR" id="PIRNR000535"/>
    </source>
</evidence>
<dbReference type="GO" id="GO:0005829">
    <property type="term" value="C:cytosol"/>
    <property type="evidence" value="ECO:0007669"/>
    <property type="project" value="TreeGrafter"/>
</dbReference>
<dbReference type="SUPFAM" id="SSF53613">
    <property type="entry name" value="Ribokinase-like"/>
    <property type="match status" value="1"/>
</dbReference>
<evidence type="ECO:0000313" key="11">
    <source>
        <dbReference type="Proteomes" id="UP000095413"/>
    </source>
</evidence>
<dbReference type="GO" id="GO:0005524">
    <property type="term" value="F:ATP binding"/>
    <property type="evidence" value="ECO:0007669"/>
    <property type="project" value="UniProtKB-UniRule"/>
</dbReference>
<sequence>MIYTVTFNPSLDYIVGVDEFKTGKVNRTAEELILPGGKGINVSIVLKNLGMESIPLGFAGGFTGEEIHRLLKERKVEEQFVRVKKGISRINVKLRSLENMPDGEKTVSEESEINGMGPEISGEELEIFYQQLDALQKGDILVLAGSIPTVLPSTIYRDIMKRLQKREVMIVVDATKNLLVNVLEYHPFLIKPNNYELGEIFGVTLSTKEDVILYAKKLQEMGAANVLVSMAGDGAVLVAEDGSTYKSEAPEGKVKNSVGAGDSMVAGFLYGYLKSGIYEDAFYYGVCTGSASAFSENLATCREVEELLKKMKKQNMETK</sequence>
<dbReference type="GO" id="GO:0005988">
    <property type="term" value="P:lactose metabolic process"/>
    <property type="evidence" value="ECO:0007669"/>
    <property type="project" value="UniProtKB-KW"/>
</dbReference>
<evidence type="ECO:0000256" key="5">
    <source>
        <dbReference type="ARBA" id="ARBA00022840"/>
    </source>
</evidence>
<dbReference type="InterPro" id="IPR002173">
    <property type="entry name" value="Carboh/pur_kinase_PfkB_CS"/>
</dbReference>
<keyword evidence="7" id="KW-0423">Lactose metabolism</keyword>
<name>A0A174MUV8_9FIRM</name>
<dbReference type="Gene3D" id="3.40.1190.20">
    <property type="match status" value="1"/>
</dbReference>
<evidence type="ECO:0000256" key="2">
    <source>
        <dbReference type="ARBA" id="ARBA00022679"/>
    </source>
</evidence>
<dbReference type="GO" id="GO:0016052">
    <property type="term" value="P:carbohydrate catabolic process"/>
    <property type="evidence" value="ECO:0007669"/>
    <property type="project" value="UniProtKB-ARBA"/>
</dbReference>
<dbReference type="Proteomes" id="UP000095413">
    <property type="component" value="Unassembled WGS sequence"/>
</dbReference>
<organism evidence="10 11">
    <name type="scientific">Blautia obeum</name>
    <dbReference type="NCBI Taxonomy" id="40520"/>
    <lineage>
        <taxon>Bacteria</taxon>
        <taxon>Bacillati</taxon>
        <taxon>Bacillota</taxon>
        <taxon>Clostridia</taxon>
        <taxon>Lachnospirales</taxon>
        <taxon>Lachnospiraceae</taxon>
        <taxon>Blautia</taxon>
    </lineage>
</organism>
<dbReference type="InterPro" id="IPR017583">
    <property type="entry name" value="Tagatose/fructose_Pkinase"/>
</dbReference>
<dbReference type="Pfam" id="PF00294">
    <property type="entry name" value="PfkB"/>
    <property type="match status" value="1"/>
</dbReference>
<dbReference type="NCBIfam" id="TIGR03168">
    <property type="entry name" value="1-PFK"/>
    <property type="match status" value="1"/>
</dbReference>
<dbReference type="PANTHER" id="PTHR46566:SF1">
    <property type="entry name" value="1-PHOSPHOFRUCTOKINASE"/>
    <property type="match status" value="1"/>
</dbReference>
<accession>A0A174MUV8</accession>
<comment type="catalytic activity">
    <reaction evidence="6 8">
        <text>beta-D-fructose 1-phosphate + ATP = beta-D-fructose 1,6-bisphosphate + ADP + H(+)</text>
        <dbReference type="Rhea" id="RHEA:14213"/>
        <dbReference type="ChEBI" id="CHEBI:15378"/>
        <dbReference type="ChEBI" id="CHEBI:30616"/>
        <dbReference type="ChEBI" id="CHEBI:32966"/>
        <dbReference type="ChEBI" id="CHEBI:138881"/>
        <dbReference type="ChEBI" id="CHEBI:456216"/>
        <dbReference type="EC" id="2.7.1.56"/>
    </reaction>
</comment>
<comment type="function">
    <text evidence="8">Catalyzes the ATP-dependent phosphorylation of fructose-l-phosphate to fructose-l,6-bisphosphate.</text>
</comment>
<dbReference type="GO" id="GO:2001059">
    <property type="term" value="P:D-tagatose 6-phosphate catabolic process"/>
    <property type="evidence" value="ECO:0007669"/>
    <property type="project" value="UniProtKB-UniPathway"/>
</dbReference>
<dbReference type="EMBL" id="CZBA01000005">
    <property type="protein sequence ID" value="CUP40224.1"/>
    <property type="molecule type" value="Genomic_DNA"/>
</dbReference>
<evidence type="ECO:0000256" key="4">
    <source>
        <dbReference type="ARBA" id="ARBA00022777"/>
    </source>
</evidence>
<evidence type="ECO:0000259" key="9">
    <source>
        <dbReference type="Pfam" id="PF00294"/>
    </source>
</evidence>
<evidence type="ECO:0000256" key="8">
    <source>
        <dbReference type="RuleBase" id="RU369061"/>
    </source>
</evidence>
<dbReference type="GO" id="GO:0009024">
    <property type="term" value="F:tagatose-6-phosphate kinase activity"/>
    <property type="evidence" value="ECO:0007669"/>
    <property type="project" value="UniProtKB-EC"/>
</dbReference>
<dbReference type="GO" id="GO:0008662">
    <property type="term" value="F:1-phosphofructokinase activity"/>
    <property type="evidence" value="ECO:0007669"/>
    <property type="project" value="UniProtKB-UniRule"/>
</dbReference>
<keyword evidence="4 8" id="KW-0418">Kinase</keyword>
<dbReference type="GO" id="GO:0044281">
    <property type="term" value="P:small molecule metabolic process"/>
    <property type="evidence" value="ECO:0007669"/>
    <property type="project" value="UniProtKB-ARBA"/>
</dbReference>
<dbReference type="FunFam" id="3.40.1190.20:FF:000001">
    <property type="entry name" value="Phosphofructokinase"/>
    <property type="match status" value="1"/>
</dbReference>
<dbReference type="OrthoDB" id="9801219at2"/>
<dbReference type="UniPathway" id="UPA00704">
    <property type="reaction ID" value="UER00715"/>
</dbReference>
<reference evidence="10 11" key="1">
    <citation type="submission" date="2015-09" db="EMBL/GenBank/DDBJ databases">
        <authorList>
            <consortium name="Pathogen Informatics"/>
        </authorList>
    </citation>
    <scope>NUCLEOTIDE SEQUENCE [LARGE SCALE GENOMIC DNA]</scope>
    <source>
        <strain evidence="10 11">2789STDY5834921</strain>
    </source>
</reference>
<dbReference type="NCBIfam" id="TIGR03828">
    <property type="entry name" value="pfkB"/>
    <property type="match status" value="1"/>
</dbReference>
<comment type="catalytic activity">
    <reaction evidence="7">
        <text>D-tagatofuranose 6-phosphate + ATP = D-tagatofuranose 1,6-bisphosphate + ADP + H(+)</text>
        <dbReference type="Rhea" id="RHEA:12420"/>
        <dbReference type="ChEBI" id="CHEBI:15378"/>
        <dbReference type="ChEBI" id="CHEBI:30616"/>
        <dbReference type="ChEBI" id="CHEBI:58694"/>
        <dbReference type="ChEBI" id="CHEBI:58695"/>
        <dbReference type="ChEBI" id="CHEBI:456216"/>
        <dbReference type="EC" id="2.7.1.144"/>
    </reaction>
</comment>
<evidence type="ECO:0000256" key="6">
    <source>
        <dbReference type="ARBA" id="ARBA00047745"/>
    </source>
</evidence>
<evidence type="ECO:0000313" key="10">
    <source>
        <dbReference type="EMBL" id="CUP40224.1"/>
    </source>
</evidence>
<gene>
    <name evidence="10" type="primary">lacC_1</name>
    <name evidence="10" type="ORF">ERS852533_01242</name>
</gene>
<comment type="pathway">
    <text evidence="7">Carbohydrate metabolism; D-tagatose 6-phosphate degradation; D-glyceraldehyde 3-phosphate and glycerone phosphate from D-tagatose 6-phosphate: step 1/2.</text>
</comment>
<protein>
    <recommendedName>
        <fullName evidence="7">Tagatose-6-phosphate kinase</fullName>
        <ecNumber evidence="7">2.7.1.144</ecNumber>
    </recommendedName>
</protein>